<proteinExistence type="predicted"/>
<feature type="transmembrane region" description="Helical" evidence="6">
    <location>
        <begin position="300"/>
        <end position="319"/>
    </location>
</feature>
<feature type="transmembrane region" description="Helical" evidence="6">
    <location>
        <begin position="28"/>
        <end position="55"/>
    </location>
</feature>
<evidence type="ECO:0000256" key="1">
    <source>
        <dbReference type="ARBA" id="ARBA00004141"/>
    </source>
</evidence>
<feature type="transmembrane region" description="Helical" evidence="6">
    <location>
        <begin position="261"/>
        <end position="280"/>
    </location>
</feature>
<feature type="transmembrane region" description="Helical" evidence="6">
    <location>
        <begin position="208"/>
        <end position="228"/>
    </location>
</feature>
<keyword evidence="3 6" id="KW-0812">Transmembrane</keyword>
<feature type="transmembrane region" description="Helical" evidence="6">
    <location>
        <begin position="574"/>
        <end position="598"/>
    </location>
</feature>
<protein>
    <submittedName>
        <fullName evidence="7">Choline transport protein</fullName>
    </submittedName>
</protein>
<evidence type="ECO:0000256" key="2">
    <source>
        <dbReference type="ARBA" id="ARBA00022448"/>
    </source>
</evidence>
<keyword evidence="8" id="KW-1185">Reference proteome</keyword>
<accession>A0A177E0H5</accession>
<dbReference type="RefSeq" id="XP_018390858.1">
    <property type="nucleotide sequence ID" value="XM_018524207.1"/>
</dbReference>
<feature type="transmembrane region" description="Helical" evidence="6">
    <location>
        <begin position="540"/>
        <end position="562"/>
    </location>
</feature>
<dbReference type="KEGG" id="aalt:CC77DRAFT_1016404"/>
<evidence type="ECO:0000256" key="3">
    <source>
        <dbReference type="ARBA" id="ARBA00022692"/>
    </source>
</evidence>
<evidence type="ECO:0000313" key="8">
    <source>
        <dbReference type="Proteomes" id="UP000077248"/>
    </source>
</evidence>
<dbReference type="PANTHER" id="PTHR45649:SF7">
    <property type="entry name" value="CHOLINE TRANSPORT PROTEIN"/>
    <property type="match status" value="1"/>
</dbReference>
<keyword evidence="4 6" id="KW-1133">Transmembrane helix</keyword>
<keyword evidence="2" id="KW-0813">Transport</keyword>
<dbReference type="FunFam" id="1.20.1740.10:FF:000046">
    <property type="entry name" value="Amino-acid permease, putative"/>
    <property type="match status" value="1"/>
</dbReference>
<dbReference type="OMA" id="GIPWIAF"/>
<organism evidence="7 8">
    <name type="scientific">Alternaria alternata</name>
    <name type="common">Alternaria rot fungus</name>
    <name type="synonym">Torula alternata</name>
    <dbReference type="NCBI Taxonomy" id="5599"/>
    <lineage>
        <taxon>Eukaryota</taxon>
        <taxon>Fungi</taxon>
        <taxon>Dikarya</taxon>
        <taxon>Ascomycota</taxon>
        <taxon>Pezizomycotina</taxon>
        <taxon>Dothideomycetes</taxon>
        <taxon>Pleosporomycetidae</taxon>
        <taxon>Pleosporales</taxon>
        <taxon>Pleosporineae</taxon>
        <taxon>Pleosporaceae</taxon>
        <taxon>Alternaria</taxon>
        <taxon>Alternaria sect. Alternaria</taxon>
        <taxon>Alternaria alternata complex</taxon>
    </lineage>
</organism>
<feature type="transmembrane region" description="Helical" evidence="6">
    <location>
        <begin position="408"/>
        <end position="433"/>
    </location>
</feature>
<dbReference type="GO" id="GO:0016020">
    <property type="term" value="C:membrane"/>
    <property type="evidence" value="ECO:0007669"/>
    <property type="project" value="UniProtKB-SubCell"/>
</dbReference>
<dbReference type="Gene3D" id="1.20.1740.10">
    <property type="entry name" value="Amino acid/polyamine transporter I"/>
    <property type="match status" value="1"/>
</dbReference>
<sequence length="659" mass="72628">MSPSFSGIEILTSVLLPALNHGLSRRRYTFFTIAFIASLSQFAISYLALLSPLLITPRLTPRRSPPPDRDIHHEKHISFIVTVLSTWRDAISLFAKCLLQQRGFLLRLYYPSLTRALLSSQQHHQRNPEIMESKIEKHPTPHIAHDVETQGKSSIDADALKLAEMGYTQDMARKYTVWSVLGVGFSITNSWFGISAALITGINSGGPLLVIYGIMLIALISTCVGISLSELASAMPNAGGQYFWAGELAPRRFTRLASYMTGWLAWWGAMFTSASVALAMGSAVVGCYQLGHPDFVIQPWHVFLAYQLSNIFCFFFNCYGKILPTVGKTTLWISLLSFAVILITVPAVAPTHQHARFVFATFINNTGWQQDGIAFIVGLVNTNWAFACLDCATHLAEEVHRPEKMVPIAIMGTVGIGFVTSWFFSVGIFFSIVGDFAEIGASDTGVPILEIFFRALQSKAGATVLEALIIATGLGCLVASHTWQSRLCWSFARDRGLPAHRWLAKVHEGLDVPLNAHLVSCVIVAIMGCLYLASLTAFNSMITACIVLLYLSYSVPVICLLIRGRDKISHGPFWLGPVGLFANIVLLVWTLFTLIMYSFPYAKPVEAGNMNYVCVVYAIVALIASVDWLFRGRKKFVVAGERKEEGVNPAPRIVDLPGY</sequence>
<evidence type="ECO:0000313" key="7">
    <source>
        <dbReference type="EMBL" id="OAG25437.1"/>
    </source>
</evidence>
<evidence type="ECO:0000256" key="4">
    <source>
        <dbReference type="ARBA" id="ARBA00022989"/>
    </source>
</evidence>
<feature type="transmembrane region" description="Helical" evidence="6">
    <location>
        <begin position="175"/>
        <end position="202"/>
    </location>
</feature>
<evidence type="ECO:0000256" key="6">
    <source>
        <dbReference type="SAM" id="Phobius"/>
    </source>
</evidence>
<dbReference type="Proteomes" id="UP000077248">
    <property type="component" value="Unassembled WGS sequence"/>
</dbReference>
<feature type="transmembrane region" description="Helical" evidence="6">
    <location>
        <begin position="462"/>
        <end position="483"/>
    </location>
</feature>
<feature type="transmembrane region" description="Helical" evidence="6">
    <location>
        <begin position="610"/>
        <end position="630"/>
    </location>
</feature>
<dbReference type="Pfam" id="PF13520">
    <property type="entry name" value="AA_permease_2"/>
    <property type="match status" value="1"/>
</dbReference>
<dbReference type="EMBL" id="KV441470">
    <property type="protein sequence ID" value="OAG25437.1"/>
    <property type="molecule type" value="Genomic_DNA"/>
</dbReference>
<name>A0A177E0H5_ALTAL</name>
<feature type="transmembrane region" description="Helical" evidence="6">
    <location>
        <begin position="331"/>
        <end position="352"/>
    </location>
</feature>
<reference evidence="7 8" key="1">
    <citation type="submission" date="2016-05" db="EMBL/GenBank/DDBJ databases">
        <title>Comparative analysis of secretome profiles of manganese(II)-oxidizing ascomycete fungi.</title>
        <authorList>
            <consortium name="DOE Joint Genome Institute"/>
            <person name="Zeiner C.A."/>
            <person name="Purvine S.O."/>
            <person name="Zink E.M."/>
            <person name="Wu S."/>
            <person name="Pasa-Tolic L."/>
            <person name="Chaput D.L."/>
            <person name="Haridas S."/>
            <person name="Grigoriev I.V."/>
            <person name="Santelli C.M."/>
            <person name="Hansel C.M."/>
        </authorList>
    </citation>
    <scope>NUCLEOTIDE SEQUENCE [LARGE SCALE GENOMIC DNA]</scope>
    <source>
        <strain evidence="7 8">SRC1lrK2f</strain>
    </source>
</reference>
<gene>
    <name evidence="7" type="ORF">CC77DRAFT_1016404</name>
</gene>
<evidence type="ECO:0000256" key="5">
    <source>
        <dbReference type="ARBA" id="ARBA00023136"/>
    </source>
</evidence>
<dbReference type="GO" id="GO:0015101">
    <property type="term" value="F:organic cation transmembrane transporter activity"/>
    <property type="evidence" value="ECO:0007669"/>
    <property type="project" value="UniProtKB-ARBA"/>
</dbReference>
<comment type="subcellular location">
    <subcellularLocation>
        <location evidence="1">Membrane</location>
        <topology evidence="1">Multi-pass membrane protein</topology>
    </subcellularLocation>
</comment>
<dbReference type="InterPro" id="IPR002293">
    <property type="entry name" value="AA/rel_permease1"/>
</dbReference>
<dbReference type="GeneID" id="29109801"/>
<dbReference type="PANTHER" id="PTHR45649">
    <property type="entry name" value="AMINO-ACID PERMEASE BAT1"/>
    <property type="match status" value="1"/>
</dbReference>
<feature type="transmembrane region" description="Helical" evidence="6">
    <location>
        <begin position="514"/>
        <end position="534"/>
    </location>
</feature>
<feature type="transmembrane region" description="Helical" evidence="6">
    <location>
        <begin position="372"/>
        <end position="396"/>
    </location>
</feature>
<keyword evidence="5 6" id="KW-0472">Membrane</keyword>
<dbReference type="AlphaFoldDB" id="A0A177E0H5"/>
<dbReference type="VEuPathDB" id="FungiDB:CC77DRAFT_1016404"/>